<gene>
    <name evidence="1" type="ORF">COU30_05445</name>
</gene>
<accession>A0A2M6NZN4</accession>
<organism evidence="1 2">
    <name type="scientific">Candidatus Magasanikbacteria bacterium CG10_big_fil_rev_8_21_14_0_10_38_6</name>
    <dbReference type="NCBI Taxonomy" id="1974647"/>
    <lineage>
        <taxon>Bacteria</taxon>
        <taxon>Candidatus Magasanikiibacteriota</taxon>
    </lineage>
</organism>
<dbReference type="EMBL" id="PFBW01000226">
    <property type="protein sequence ID" value="PIR76888.1"/>
    <property type="molecule type" value="Genomic_DNA"/>
</dbReference>
<sequence>MVLCIIINNMFTNTIRTIIALIIKTLFVPAFAFDVCQVNDNVNYAGGVHYYDGGCGSGCGCEDAE</sequence>
<comment type="caution">
    <text evidence="1">The sequence shown here is derived from an EMBL/GenBank/DDBJ whole genome shotgun (WGS) entry which is preliminary data.</text>
</comment>
<evidence type="ECO:0000313" key="1">
    <source>
        <dbReference type="EMBL" id="PIR76888.1"/>
    </source>
</evidence>
<reference evidence="2" key="1">
    <citation type="submission" date="2017-09" db="EMBL/GenBank/DDBJ databases">
        <title>Depth-based differentiation of microbial function through sediment-hosted aquifers and enrichment of novel symbionts in the deep terrestrial subsurface.</title>
        <authorList>
            <person name="Probst A.J."/>
            <person name="Ladd B."/>
            <person name="Jarett J.K."/>
            <person name="Geller-Mcgrath D.E."/>
            <person name="Sieber C.M.K."/>
            <person name="Emerson J.B."/>
            <person name="Anantharaman K."/>
            <person name="Thomas B.C."/>
            <person name="Malmstrom R."/>
            <person name="Stieglmeier M."/>
            <person name="Klingl A."/>
            <person name="Woyke T."/>
            <person name="Ryan C.M."/>
            <person name="Banfield J.F."/>
        </authorList>
    </citation>
    <scope>NUCLEOTIDE SEQUENCE [LARGE SCALE GENOMIC DNA]</scope>
</reference>
<dbReference type="AlphaFoldDB" id="A0A2M6NZN4"/>
<name>A0A2M6NZN4_9BACT</name>
<evidence type="ECO:0000313" key="2">
    <source>
        <dbReference type="Proteomes" id="UP000228528"/>
    </source>
</evidence>
<proteinExistence type="predicted"/>
<dbReference type="Proteomes" id="UP000228528">
    <property type="component" value="Unassembled WGS sequence"/>
</dbReference>
<protein>
    <submittedName>
        <fullName evidence="1">Uncharacterized protein</fullName>
    </submittedName>
</protein>